<proteinExistence type="predicted"/>
<name>A0A445DVS9_ARAHY</name>
<comment type="caution">
    <text evidence="2">The sequence shown here is derived from an EMBL/GenBank/DDBJ whole genome shotgun (WGS) entry which is preliminary data.</text>
</comment>
<protein>
    <recommendedName>
        <fullName evidence="4">Transposase MuDR plant domain-containing protein</fullName>
    </recommendedName>
</protein>
<feature type="region of interest" description="Disordered" evidence="1">
    <location>
        <begin position="1"/>
        <end position="54"/>
    </location>
</feature>
<feature type="compositionally biased region" description="Acidic residues" evidence="1">
    <location>
        <begin position="35"/>
        <end position="54"/>
    </location>
</feature>
<feature type="compositionally biased region" description="Basic residues" evidence="1">
    <location>
        <begin position="20"/>
        <end position="31"/>
    </location>
</feature>
<sequence>MHQDIRKSKKSKSAVEKLKKTQKVVVRKRKSSPLNDDEGLNSDELEELSSEDDEVSKKKFLVHKELKDMSNYKWEARTLYATIEEFKEAVTSYAVHTGRNIKFPVVDNIRVRAKCGDVSEWFAYAIKMVNEDS</sequence>
<evidence type="ECO:0000256" key="1">
    <source>
        <dbReference type="SAM" id="MobiDB-lite"/>
    </source>
</evidence>
<dbReference type="Proteomes" id="UP000289738">
    <property type="component" value="Chromosome A03"/>
</dbReference>
<reference evidence="2 3" key="1">
    <citation type="submission" date="2019-01" db="EMBL/GenBank/DDBJ databases">
        <title>Sequencing of cultivated peanut Arachis hypogaea provides insights into genome evolution and oil improvement.</title>
        <authorList>
            <person name="Chen X."/>
        </authorList>
    </citation>
    <scope>NUCLEOTIDE SEQUENCE [LARGE SCALE GENOMIC DNA]</scope>
    <source>
        <strain evidence="3">cv. Fuhuasheng</strain>
        <tissue evidence="2">Leaves</tissue>
    </source>
</reference>
<dbReference type="AlphaFoldDB" id="A0A445DVS9"/>
<evidence type="ECO:0000313" key="3">
    <source>
        <dbReference type="Proteomes" id="UP000289738"/>
    </source>
</evidence>
<gene>
    <name evidence="2" type="ORF">Ahy_A03g013633</name>
</gene>
<keyword evidence="3" id="KW-1185">Reference proteome</keyword>
<accession>A0A445DVS9</accession>
<dbReference type="EMBL" id="SDMP01000003">
    <property type="protein sequence ID" value="RYR67305.1"/>
    <property type="molecule type" value="Genomic_DNA"/>
</dbReference>
<evidence type="ECO:0008006" key="4">
    <source>
        <dbReference type="Google" id="ProtNLM"/>
    </source>
</evidence>
<organism evidence="2 3">
    <name type="scientific">Arachis hypogaea</name>
    <name type="common">Peanut</name>
    <dbReference type="NCBI Taxonomy" id="3818"/>
    <lineage>
        <taxon>Eukaryota</taxon>
        <taxon>Viridiplantae</taxon>
        <taxon>Streptophyta</taxon>
        <taxon>Embryophyta</taxon>
        <taxon>Tracheophyta</taxon>
        <taxon>Spermatophyta</taxon>
        <taxon>Magnoliopsida</taxon>
        <taxon>eudicotyledons</taxon>
        <taxon>Gunneridae</taxon>
        <taxon>Pentapetalae</taxon>
        <taxon>rosids</taxon>
        <taxon>fabids</taxon>
        <taxon>Fabales</taxon>
        <taxon>Fabaceae</taxon>
        <taxon>Papilionoideae</taxon>
        <taxon>50 kb inversion clade</taxon>
        <taxon>dalbergioids sensu lato</taxon>
        <taxon>Dalbergieae</taxon>
        <taxon>Pterocarpus clade</taxon>
        <taxon>Arachis</taxon>
    </lineage>
</organism>
<evidence type="ECO:0000313" key="2">
    <source>
        <dbReference type="EMBL" id="RYR67305.1"/>
    </source>
</evidence>